<dbReference type="AlphaFoldDB" id="A0AAV5TYI1"/>
<keyword evidence="1" id="KW-0732">Signal</keyword>
<feature type="chain" id="PRO_5043473124" description="C6 domain-containing protein" evidence="1">
    <location>
        <begin position="19"/>
        <end position="116"/>
    </location>
</feature>
<protein>
    <recommendedName>
        <fullName evidence="2">C6 domain-containing protein</fullName>
    </recommendedName>
</protein>
<name>A0AAV5TYI1_9BILA</name>
<feature type="domain" description="C6" evidence="2">
    <location>
        <begin position="37"/>
        <end position="114"/>
    </location>
</feature>
<dbReference type="PANTHER" id="PTHR21629:SF5">
    <property type="entry name" value="C6 DOMAIN-CONTAINING PROTEIN"/>
    <property type="match status" value="1"/>
</dbReference>
<dbReference type="Proteomes" id="UP001432027">
    <property type="component" value="Unassembled WGS sequence"/>
</dbReference>
<reference evidence="3" key="1">
    <citation type="submission" date="2023-10" db="EMBL/GenBank/DDBJ databases">
        <title>Genome assembly of Pristionchus species.</title>
        <authorList>
            <person name="Yoshida K."/>
            <person name="Sommer R.J."/>
        </authorList>
    </citation>
    <scope>NUCLEOTIDE SEQUENCE</scope>
    <source>
        <strain evidence="3">RS0144</strain>
    </source>
</reference>
<sequence>MLILLLLFISNIMPAIDTCVPTSPRQMPSPPLPCTLCAPSAVTAIAFTTDTPSNTATGCKVRTLECATIAISAYIKIDNGAIPNIDDGGTGTATLGVTCNADGSAWTYQGTSIAEA</sequence>
<accession>A0AAV5TYI1</accession>
<dbReference type="EMBL" id="BTSX01000005">
    <property type="protein sequence ID" value="GMS99541.1"/>
    <property type="molecule type" value="Genomic_DNA"/>
</dbReference>
<comment type="caution">
    <text evidence="3">The sequence shown here is derived from an EMBL/GenBank/DDBJ whole genome shotgun (WGS) entry which is preliminary data.</text>
</comment>
<evidence type="ECO:0000259" key="2">
    <source>
        <dbReference type="Pfam" id="PF01681"/>
    </source>
</evidence>
<feature type="non-terminal residue" evidence="3">
    <location>
        <position position="116"/>
    </location>
</feature>
<keyword evidence="4" id="KW-1185">Reference proteome</keyword>
<evidence type="ECO:0000256" key="1">
    <source>
        <dbReference type="SAM" id="SignalP"/>
    </source>
</evidence>
<dbReference type="InterPro" id="IPR002601">
    <property type="entry name" value="C6_domain"/>
</dbReference>
<organism evidence="3 4">
    <name type="scientific">Pristionchus entomophagus</name>
    <dbReference type="NCBI Taxonomy" id="358040"/>
    <lineage>
        <taxon>Eukaryota</taxon>
        <taxon>Metazoa</taxon>
        <taxon>Ecdysozoa</taxon>
        <taxon>Nematoda</taxon>
        <taxon>Chromadorea</taxon>
        <taxon>Rhabditida</taxon>
        <taxon>Rhabditina</taxon>
        <taxon>Diplogasteromorpha</taxon>
        <taxon>Diplogasteroidea</taxon>
        <taxon>Neodiplogasteridae</taxon>
        <taxon>Pristionchus</taxon>
    </lineage>
</organism>
<gene>
    <name evidence="3" type="ORF">PENTCL1PPCAC_21716</name>
</gene>
<evidence type="ECO:0000313" key="3">
    <source>
        <dbReference type="EMBL" id="GMS99541.1"/>
    </source>
</evidence>
<feature type="signal peptide" evidence="1">
    <location>
        <begin position="1"/>
        <end position="18"/>
    </location>
</feature>
<dbReference type="Pfam" id="PF01681">
    <property type="entry name" value="C6"/>
    <property type="match status" value="1"/>
</dbReference>
<dbReference type="PANTHER" id="PTHR21629">
    <property type="entry name" value="C6 DOMAIN-CONTAINING PROTEIN"/>
    <property type="match status" value="1"/>
</dbReference>
<evidence type="ECO:0000313" key="4">
    <source>
        <dbReference type="Proteomes" id="UP001432027"/>
    </source>
</evidence>
<proteinExistence type="predicted"/>